<accession>A0A7G5CBF6</accession>
<gene>
    <name evidence="1" type="ORF">HC358_03795</name>
</gene>
<dbReference type="AlphaFoldDB" id="A0A7G5CBF6"/>
<proteinExistence type="predicted"/>
<protein>
    <submittedName>
        <fullName evidence="1">Uncharacterized protein</fullName>
    </submittedName>
</protein>
<dbReference type="Proteomes" id="UP000515744">
    <property type="component" value="Chromosome"/>
</dbReference>
<name>A0A7G5CBF6_WOLPI</name>
<reference evidence="1" key="1">
    <citation type="journal article" date="2020" name="Mol. Biol. Evol.">
        <title>Life and death of selfish genes: comparative genomics reveals the dynamic evolution of cytoplasmic incompatibility.</title>
        <authorList>
            <person name="Martinez J."/>
            <person name="Klasson L."/>
            <person name="Welch J."/>
            <person name="Jiggins F.M."/>
        </authorList>
    </citation>
    <scope>NUCLEOTIDE SEQUENCE [LARGE SCALE GENOMIC DNA]</scope>
    <source>
        <strain evidence="1">WStv</strain>
    </source>
</reference>
<sequence>MNNCISWAKKLAASTFSIIPGLPTQYNIADKNDDINVKSDNNNIPQSISSVGWNNFLNNENIALASCVADALDDTPGRRYQNLISKGVEVIPSREVAVEFALRKFDSFVEGKIRNLGSKEQARIRVEIKDAYPEITASLERGVEFSGNVGLNNVLEKCKKCFCTNVLPKDKVSTCLSDVGVTKLGNTLSK</sequence>
<evidence type="ECO:0000313" key="1">
    <source>
        <dbReference type="EMBL" id="QMV46540.1"/>
    </source>
</evidence>
<organism evidence="1 2">
    <name type="scientific">Wolbachia pipientis</name>
    <dbReference type="NCBI Taxonomy" id="955"/>
    <lineage>
        <taxon>Bacteria</taxon>
        <taxon>Pseudomonadati</taxon>
        <taxon>Pseudomonadota</taxon>
        <taxon>Alphaproteobacteria</taxon>
        <taxon>Rickettsiales</taxon>
        <taxon>Anaplasmataceae</taxon>
        <taxon>Wolbachieae</taxon>
        <taxon>Wolbachia</taxon>
    </lineage>
</organism>
<dbReference type="EMBL" id="CP050531">
    <property type="protein sequence ID" value="QMV46540.1"/>
    <property type="molecule type" value="Genomic_DNA"/>
</dbReference>
<evidence type="ECO:0000313" key="2">
    <source>
        <dbReference type="Proteomes" id="UP000515744"/>
    </source>
</evidence>